<feature type="transmembrane region" description="Helical" evidence="17">
    <location>
        <begin position="333"/>
        <end position="356"/>
    </location>
</feature>
<dbReference type="Pfam" id="PF01098">
    <property type="entry name" value="FTSW_RODA_SPOVE"/>
    <property type="match status" value="1"/>
</dbReference>
<keyword evidence="5" id="KW-0133">Cell shape</keyword>
<keyword evidence="7 17" id="KW-1133">Transmembrane helix</keyword>
<comment type="function">
    <text evidence="16">Peptidoglycan polymerase that is essential for cell division.</text>
</comment>
<dbReference type="GO" id="GO:0032153">
    <property type="term" value="C:cell division site"/>
    <property type="evidence" value="ECO:0007669"/>
    <property type="project" value="TreeGrafter"/>
</dbReference>
<evidence type="ECO:0000256" key="3">
    <source>
        <dbReference type="ARBA" id="ARBA00022679"/>
    </source>
</evidence>
<evidence type="ECO:0000256" key="16">
    <source>
        <dbReference type="ARBA" id="ARBA00049966"/>
    </source>
</evidence>
<protein>
    <recommendedName>
        <fullName evidence="12">Probable peptidoglycan glycosyltransferase FtsW</fullName>
        <ecNumber evidence="14">2.4.99.28</ecNumber>
    </recommendedName>
    <alternativeName>
        <fullName evidence="13">Cell division protein FtsW</fullName>
    </alternativeName>
    <alternativeName>
        <fullName evidence="10">Cell wall polymerase</fullName>
    </alternativeName>
    <alternativeName>
        <fullName evidence="9">Peptidoglycan polymerase</fullName>
    </alternativeName>
</protein>
<proteinExistence type="inferred from homology"/>
<evidence type="ECO:0000313" key="18">
    <source>
        <dbReference type="EMBL" id="MBC8532961.1"/>
    </source>
</evidence>
<feature type="transmembrane region" description="Helical" evidence="17">
    <location>
        <begin position="36"/>
        <end position="58"/>
    </location>
</feature>
<evidence type="ECO:0000256" key="2">
    <source>
        <dbReference type="ARBA" id="ARBA00022676"/>
    </source>
</evidence>
<keyword evidence="19" id="KW-1185">Reference proteome</keyword>
<feature type="transmembrane region" description="Helical" evidence="17">
    <location>
        <begin position="106"/>
        <end position="124"/>
    </location>
</feature>
<feature type="transmembrane region" description="Helical" evidence="17">
    <location>
        <begin position="307"/>
        <end position="327"/>
    </location>
</feature>
<keyword evidence="8 17" id="KW-0472">Membrane</keyword>
<evidence type="ECO:0000256" key="12">
    <source>
        <dbReference type="ARBA" id="ARBA00041185"/>
    </source>
</evidence>
<dbReference type="GO" id="GO:0008360">
    <property type="term" value="P:regulation of cell shape"/>
    <property type="evidence" value="ECO:0007669"/>
    <property type="project" value="UniProtKB-KW"/>
</dbReference>
<keyword evidence="3" id="KW-0808">Transferase</keyword>
<evidence type="ECO:0000256" key="6">
    <source>
        <dbReference type="ARBA" id="ARBA00022984"/>
    </source>
</evidence>
<comment type="similarity">
    <text evidence="11">Belongs to the SEDS family. FtsW subfamily.</text>
</comment>
<evidence type="ECO:0000256" key="8">
    <source>
        <dbReference type="ARBA" id="ARBA00023136"/>
    </source>
</evidence>
<feature type="transmembrane region" description="Helical" evidence="17">
    <location>
        <begin position="155"/>
        <end position="172"/>
    </location>
</feature>
<evidence type="ECO:0000256" key="9">
    <source>
        <dbReference type="ARBA" id="ARBA00032370"/>
    </source>
</evidence>
<evidence type="ECO:0000256" key="10">
    <source>
        <dbReference type="ARBA" id="ARBA00033270"/>
    </source>
</evidence>
<evidence type="ECO:0000256" key="14">
    <source>
        <dbReference type="ARBA" id="ARBA00044770"/>
    </source>
</evidence>
<dbReference type="EC" id="2.4.99.28" evidence="14"/>
<dbReference type="GO" id="GO:0015648">
    <property type="term" value="F:lipid-linked peptidoglycan transporter activity"/>
    <property type="evidence" value="ECO:0007669"/>
    <property type="project" value="TreeGrafter"/>
</dbReference>
<comment type="catalytic activity">
    <reaction evidence="15">
        <text>[GlcNAc-(1-&gt;4)-Mur2Ac(oyl-L-Ala-gamma-D-Glu-L-Lys-D-Ala-D-Ala)](n)-di-trans,octa-cis-undecaprenyl diphosphate + beta-D-GlcNAc-(1-&gt;4)-Mur2Ac(oyl-L-Ala-gamma-D-Glu-L-Lys-D-Ala-D-Ala)-di-trans,octa-cis-undecaprenyl diphosphate = [GlcNAc-(1-&gt;4)-Mur2Ac(oyl-L-Ala-gamma-D-Glu-L-Lys-D-Ala-D-Ala)](n+1)-di-trans,octa-cis-undecaprenyl diphosphate + di-trans,octa-cis-undecaprenyl diphosphate + H(+)</text>
        <dbReference type="Rhea" id="RHEA:23708"/>
        <dbReference type="Rhea" id="RHEA-COMP:9602"/>
        <dbReference type="Rhea" id="RHEA-COMP:9603"/>
        <dbReference type="ChEBI" id="CHEBI:15378"/>
        <dbReference type="ChEBI" id="CHEBI:58405"/>
        <dbReference type="ChEBI" id="CHEBI:60033"/>
        <dbReference type="ChEBI" id="CHEBI:78435"/>
        <dbReference type="EC" id="2.4.99.28"/>
    </reaction>
</comment>
<feature type="transmembrane region" description="Helical" evidence="17">
    <location>
        <begin position="260"/>
        <end position="286"/>
    </location>
</feature>
<evidence type="ECO:0000256" key="7">
    <source>
        <dbReference type="ARBA" id="ARBA00022989"/>
    </source>
</evidence>
<dbReference type="PANTHER" id="PTHR30474">
    <property type="entry name" value="CELL CYCLE PROTEIN"/>
    <property type="match status" value="1"/>
</dbReference>
<dbReference type="Proteomes" id="UP000651482">
    <property type="component" value="Unassembled WGS sequence"/>
</dbReference>
<evidence type="ECO:0000256" key="5">
    <source>
        <dbReference type="ARBA" id="ARBA00022960"/>
    </source>
</evidence>
<feature type="transmembrane region" description="Helical" evidence="17">
    <location>
        <begin position="65"/>
        <end position="86"/>
    </location>
</feature>
<keyword evidence="2" id="KW-0328">Glycosyltransferase</keyword>
<evidence type="ECO:0000313" key="19">
    <source>
        <dbReference type="Proteomes" id="UP000651482"/>
    </source>
</evidence>
<organism evidence="18 19">
    <name type="scientific">Yeguia hominis</name>
    <dbReference type="NCBI Taxonomy" id="2763662"/>
    <lineage>
        <taxon>Bacteria</taxon>
        <taxon>Bacillati</taxon>
        <taxon>Bacillota</taxon>
        <taxon>Clostridia</taxon>
        <taxon>Eubacteriales</taxon>
        <taxon>Yeguiaceae</taxon>
        <taxon>Yeguia</taxon>
    </lineage>
</organism>
<dbReference type="GO" id="GO:0008955">
    <property type="term" value="F:peptidoglycan glycosyltransferase activity"/>
    <property type="evidence" value="ECO:0007669"/>
    <property type="project" value="UniProtKB-EC"/>
</dbReference>
<gene>
    <name evidence="18" type="ORF">IAG03_02885</name>
</gene>
<evidence type="ECO:0000256" key="15">
    <source>
        <dbReference type="ARBA" id="ARBA00049902"/>
    </source>
</evidence>
<evidence type="ECO:0000256" key="17">
    <source>
        <dbReference type="SAM" id="Phobius"/>
    </source>
</evidence>
<accession>A0A926D812</accession>
<reference evidence="18" key="1">
    <citation type="submission" date="2020-08" db="EMBL/GenBank/DDBJ databases">
        <title>Genome public.</title>
        <authorList>
            <person name="Liu C."/>
            <person name="Sun Q."/>
        </authorList>
    </citation>
    <scope>NUCLEOTIDE SEQUENCE</scope>
    <source>
        <strain evidence="18">NSJ-40</strain>
    </source>
</reference>
<name>A0A926D812_9FIRM</name>
<dbReference type="EMBL" id="JACRSN010000003">
    <property type="protein sequence ID" value="MBC8532961.1"/>
    <property type="molecule type" value="Genomic_DNA"/>
</dbReference>
<comment type="subcellular location">
    <subcellularLocation>
        <location evidence="1">Membrane</location>
        <topology evidence="1">Multi-pass membrane protein</topology>
    </subcellularLocation>
</comment>
<dbReference type="InterPro" id="IPR001182">
    <property type="entry name" value="FtsW/RodA"/>
</dbReference>
<feature type="transmembrane region" description="Helical" evidence="17">
    <location>
        <begin position="131"/>
        <end position="149"/>
    </location>
</feature>
<keyword evidence="6" id="KW-0573">Peptidoglycan synthesis</keyword>
<feature type="transmembrane region" description="Helical" evidence="17">
    <location>
        <begin position="179"/>
        <end position="201"/>
    </location>
</feature>
<dbReference type="AlphaFoldDB" id="A0A926D812"/>
<dbReference type="GO" id="GO:0051301">
    <property type="term" value="P:cell division"/>
    <property type="evidence" value="ECO:0007669"/>
    <property type="project" value="InterPro"/>
</dbReference>
<evidence type="ECO:0000256" key="13">
    <source>
        <dbReference type="ARBA" id="ARBA00041418"/>
    </source>
</evidence>
<evidence type="ECO:0000256" key="4">
    <source>
        <dbReference type="ARBA" id="ARBA00022692"/>
    </source>
</evidence>
<dbReference type="PANTHER" id="PTHR30474:SF2">
    <property type="entry name" value="PEPTIDOGLYCAN GLYCOSYLTRANSFERASE FTSW-RELATED"/>
    <property type="match status" value="1"/>
</dbReference>
<evidence type="ECO:0000256" key="1">
    <source>
        <dbReference type="ARBA" id="ARBA00004141"/>
    </source>
</evidence>
<comment type="caution">
    <text evidence="18">The sequence shown here is derived from an EMBL/GenBank/DDBJ whole genome shotgun (WGS) entry which is preliminary data.</text>
</comment>
<dbReference type="GO" id="GO:0005886">
    <property type="term" value="C:plasma membrane"/>
    <property type="evidence" value="ECO:0007669"/>
    <property type="project" value="TreeGrafter"/>
</dbReference>
<evidence type="ECO:0000256" key="11">
    <source>
        <dbReference type="ARBA" id="ARBA00038053"/>
    </source>
</evidence>
<keyword evidence="4 17" id="KW-0812">Transmembrane</keyword>
<dbReference type="GO" id="GO:0009252">
    <property type="term" value="P:peptidoglycan biosynthetic process"/>
    <property type="evidence" value="ECO:0007669"/>
    <property type="project" value="UniProtKB-KW"/>
</dbReference>
<sequence>MPFLFLTLILVSIGLVMMFSASYAYAYYNYGDSYMFIRSQALFAVLGIVAMFAISFFDYHHFHKLAIPILMVAWGFLVLVLLLPPIKDVHRWIVIPGLGQFQPSEVAKFALILIFSHLISINYKKMDTFRIGILPFVVILLVTVVLLLAEPHVSASVIMVLLAGVLLFVGGVKLRWFAVAIGAVGAVIAYLVLFASDIGYASDRIEAWLNPFSNATQQLIDDTWQTRQSLYAVGSGGLLGVGIGQSRQKYLYLPEPQNDFVFAIVCEELGFLGALIIVILFALLVWRGITISLGAKDKFGMLLGTGLSVQVGLQVILNICVVCNTIPNTGISLPFFSYGGTSLVLLLAQMGIVLSISRNSNLEKF</sequence>